<feature type="compositionally biased region" description="Acidic residues" evidence="1">
    <location>
        <begin position="113"/>
        <end position="139"/>
    </location>
</feature>
<accession>A0A543JEZ9</accession>
<feature type="chain" id="PRO_5022001317" description="Secreted protein" evidence="2">
    <location>
        <begin position="28"/>
        <end position="139"/>
    </location>
</feature>
<feature type="region of interest" description="Disordered" evidence="1">
    <location>
        <begin position="100"/>
        <end position="139"/>
    </location>
</feature>
<dbReference type="EMBL" id="VFPP01000001">
    <property type="protein sequence ID" value="TQM81356.1"/>
    <property type="molecule type" value="Genomic_DNA"/>
</dbReference>
<keyword evidence="2" id="KW-0732">Signal</keyword>
<keyword evidence="4" id="KW-1185">Reference proteome</keyword>
<reference evidence="3 4" key="1">
    <citation type="submission" date="2019-06" db="EMBL/GenBank/DDBJ databases">
        <title>Sequencing the genomes of 1000 actinobacteria strains.</title>
        <authorList>
            <person name="Klenk H.-P."/>
        </authorList>
    </citation>
    <scope>NUCLEOTIDE SEQUENCE [LARGE SCALE GENOMIC DNA]</scope>
    <source>
        <strain evidence="3 4">DSM 45456</strain>
    </source>
</reference>
<dbReference type="AlphaFoldDB" id="A0A543JEZ9"/>
<proteinExistence type="predicted"/>
<name>A0A543JEZ9_9PSEU</name>
<sequence length="139" mass="14786">MRSIIRLVAAGALSLPLVIGAAGIASADVEYDQGSASATAEGATVHDLASGADAYGNSYYFEQYQVAGNYGAGSFTVAAWTYDGNAGYFDSYSWSSPEGAWTGDTSAQADSNDWYDEYDDDADYDDDDYDDDDGSDYDE</sequence>
<evidence type="ECO:0000313" key="3">
    <source>
        <dbReference type="EMBL" id="TQM81356.1"/>
    </source>
</evidence>
<dbReference type="Proteomes" id="UP000316628">
    <property type="component" value="Unassembled WGS sequence"/>
</dbReference>
<feature type="signal peptide" evidence="2">
    <location>
        <begin position="1"/>
        <end position="27"/>
    </location>
</feature>
<protein>
    <recommendedName>
        <fullName evidence="5">Secreted protein</fullName>
    </recommendedName>
</protein>
<evidence type="ECO:0000313" key="4">
    <source>
        <dbReference type="Proteomes" id="UP000316628"/>
    </source>
</evidence>
<dbReference type="RefSeq" id="WP_170232092.1">
    <property type="nucleotide sequence ID" value="NZ_VFPP01000001.1"/>
</dbReference>
<evidence type="ECO:0008006" key="5">
    <source>
        <dbReference type="Google" id="ProtNLM"/>
    </source>
</evidence>
<gene>
    <name evidence="3" type="ORF">FHX81_3721</name>
</gene>
<evidence type="ECO:0000256" key="2">
    <source>
        <dbReference type="SAM" id="SignalP"/>
    </source>
</evidence>
<organism evidence="3 4">
    <name type="scientific">Saccharothrix saharensis</name>
    <dbReference type="NCBI Taxonomy" id="571190"/>
    <lineage>
        <taxon>Bacteria</taxon>
        <taxon>Bacillati</taxon>
        <taxon>Actinomycetota</taxon>
        <taxon>Actinomycetes</taxon>
        <taxon>Pseudonocardiales</taxon>
        <taxon>Pseudonocardiaceae</taxon>
        <taxon>Saccharothrix</taxon>
    </lineage>
</organism>
<evidence type="ECO:0000256" key="1">
    <source>
        <dbReference type="SAM" id="MobiDB-lite"/>
    </source>
</evidence>
<comment type="caution">
    <text evidence="3">The sequence shown here is derived from an EMBL/GenBank/DDBJ whole genome shotgun (WGS) entry which is preliminary data.</text>
</comment>